<organism evidence="1 2">
    <name type="scientific">Tumebacillus flagellatus</name>
    <dbReference type="NCBI Taxonomy" id="1157490"/>
    <lineage>
        <taxon>Bacteria</taxon>
        <taxon>Bacillati</taxon>
        <taxon>Bacillota</taxon>
        <taxon>Bacilli</taxon>
        <taxon>Bacillales</taxon>
        <taxon>Alicyclobacillaceae</taxon>
        <taxon>Tumebacillus</taxon>
    </lineage>
</organism>
<keyword evidence="2" id="KW-1185">Reference proteome</keyword>
<dbReference type="InterPro" id="IPR036291">
    <property type="entry name" value="NAD(P)-bd_dom_sf"/>
</dbReference>
<dbReference type="Gene3D" id="3.30.1780.10">
    <property type="entry name" value="ornithine cyclodeaminase, domain 1"/>
    <property type="match status" value="1"/>
</dbReference>
<accession>A0A074LMK6</accession>
<dbReference type="EMBL" id="JMIR01000012">
    <property type="protein sequence ID" value="KEO83356.1"/>
    <property type="molecule type" value="Genomic_DNA"/>
</dbReference>
<evidence type="ECO:0000313" key="1">
    <source>
        <dbReference type="EMBL" id="KEO83356.1"/>
    </source>
</evidence>
<dbReference type="Proteomes" id="UP000027931">
    <property type="component" value="Unassembled WGS sequence"/>
</dbReference>
<dbReference type="STRING" id="1157490.EL26_10285"/>
<protein>
    <submittedName>
        <fullName evidence="1">Ornithine cyclodeaminase</fullName>
    </submittedName>
</protein>
<sequence length="322" mass="35724">MLYLNTKDLQSIGINWNQTISVIEDAVKCLGNNDFAQPVKPYLRYRDMSNRIIAMPAFCGGDVNVAGIKWIASFPKNIQQGVQRAHSVTILNQADNGKPMAVFNTAYVSGIRTASVTGLVIKKYEEVKPLANVTVGIIGFGPIGQLHLEMVTAVLGDKIAKVRLYDIGGVKTEFIPAAIQDRVEIVDSYEAAYDDADVFITCTVSAGGYIDRKPKTGALLLNVSLRDFKPEILDYTRNIVVDDWEEVCRENTDIELMHKERGLREEDTKSIVDVVCKEALKGYNLDEAVIFNPMGMAVFDVAVARYYYDYAMENGVGTLLED</sequence>
<name>A0A074LMK6_9BACL</name>
<reference evidence="1 2" key="1">
    <citation type="journal article" date="2013" name="Int. J. Syst. Evol. Microbiol.">
        <title>Tumebacillus flagellatus sp. nov., an alpha-amylase/pullulanase-producing bacterium isolated from cassava wastewater.</title>
        <authorList>
            <person name="Wang Q."/>
            <person name="Xie N."/>
            <person name="Qin Y."/>
            <person name="Shen N."/>
            <person name="Zhu J."/>
            <person name="Mi H."/>
            <person name="Huang R."/>
        </authorList>
    </citation>
    <scope>NUCLEOTIDE SEQUENCE [LARGE SCALE GENOMIC DNA]</scope>
    <source>
        <strain evidence="1 2">GST4</strain>
    </source>
</reference>
<dbReference type="GO" id="GO:0019290">
    <property type="term" value="P:siderophore biosynthetic process"/>
    <property type="evidence" value="ECO:0007669"/>
    <property type="project" value="InterPro"/>
</dbReference>
<dbReference type="eggNOG" id="COG2423">
    <property type="taxonomic scope" value="Bacteria"/>
</dbReference>
<dbReference type="NCBIfam" id="TIGR03944">
    <property type="entry name" value="dehyd_SbnB_fam"/>
    <property type="match status" value="1"/>
</dbReference>
<dbReference type="PANTHER" id="PTHR13812">
    <property type="entry name" value="KETIMINE REDUCTASE MU-CRYSTALLIN"/>
    <property type="match status" value="1"/>
</dbReference>
<proteinExistence type="predicted"/>
<comment type="caution">
    <text evidence="1">The sequence shown here is derived from an EMBL/GenBank/DDBJ whole genome shotgun (WGS) entry which is preliminary data.</text>
</comment>
<dbReference type="RefSeq" id="WP_038087506.1">
    <property type="nucleotide sequence ID" value="NZ_JMIR01000012.1"/>
</dbReference>
<dbReference type="PANTHER" id="PTHR13812:SF19">
    <property type="entry name" value="KETIMINE REDUCTASE MU-CRYSTALLIN"/>
    <property type="match status" value="1"/>
</dbReference>
<dbReference type="AlphaFoldDB" id="A0A074LMK6"/>
<dbReference type="Pfam" id="PF02423">
    <property type="entry name" value="OCD_Mu_crystall"/>
    <property type="match status" value="1"/>
</dbReference>
<dbReference type="Gene3D" id="3.40.50.720">
    <property type="entry name" value="NAD(P)-binding Rossmann-like Domain"/>
    <property type="match status" value="1"/>
</dbReference>
<dbReference type="InterPro" id="IPR023401">
    <property type="entry name" value="ODC_N"/>
</dbReference>
<dbReference type="GO" id="GO:0005737">
    <property type="term" value="C:cytoplasm"/>
    <property type="evidence" value="ECO:0007669"/>
    <property type="project" value="TreeGrafter"/>
</dbReference>
<dbReference type="InterPro" id="IPR023866">
    <property type="entry name" value="SbnB"/>
</dbReference>
<dbReference type="SUPFAM" id="SSF51735">
    <property type="entry name" value="NAD(P)-binding Rossmann-fold domains"/>
    <property type="match status" value="1"/>
</dbReference>
<evidence type="ECO:0000313" key="2">
    <source>
        <dbReference type="Proteomes" id="UP000027931"/>
    </source>
</evidence>
<dbReference type="OrthoDB" id="9792005at2"/>
<gene>
    <name evidence="1" type="ORF">EL26_10285</name>
</gene>
<dbReference type="GO" id="GO:0016639">
    <property type="term" value="F:oxidoreductase activity, acting on the CH-NH2 group of donors, NAD or NADP as acceptor"/>
    <property type="evidence" value="ECO:0007669"/>
    <property type="project" value="InterPro"/>
</dbReference>
<dbReference type="InterPro" id="IPR003462">
    <property type="entry name" value="ODC_Mu_crystall"/>
</dbReference>
<dbReference type="PIRSF" id="PIRSF001439">
    <property type="entry name" value="CryM"/>
    <property type="match status" value="1"/>
</dbReference>